<organism evidence="2 3">
    <name type="scientific">Fictibacillus fluitans</name>
    <dbReference type="NCBI Taxonomy" id="3058422"/>
    <lineage>
        <taxon>Bacteria</taxon>
        <taxon>Bacillati</taxon>
        <taxon>Bacillota</taxon>
        <taxon>Bacilli</taxon>
        <taxon>Bacillales</taxon>
        <taxon>Fictibacillaceae</taxon>
        <taxon>Fictibacillus</taxon>
    </lineage>
</organism>
<evidence type="ECO:0000313" key="3">
    <source>
        <dbReference type="Proteomes" id="UP001172721"/>
    </source>
</evidence>
<reference evidence="2" key="1">
    <citation type="submission" date="2023-07" db="EMBL/GenBank/DDBJ databases">
        <title>Fictibacillus sp. isolated from freshwater pond.</title>
        <authorList>
            <person name="Kirdat K."/>
            <person name="Bhat A."/>
            <person name="Mourya A."/>
            <person name="Yadav A."/>
        </authorList>
    </citation>
    <scope>NUCLEOTIDE SEQUENCE</scope>
    <source>
        <strain evidence="2">NE201</strain>
    </source>
</reference>
<dbReference type="Pfam" id="PF21686">
    <property type="entry name" value="LigD_Prim-Pol"/>
    <property type="match status" value="1"/>
</dbReference>
<evidence type="ECO:0000259" key="1">
    <source>
        <dbReference type="Pfam" id="PF21686"/>
    </source>
</evidence>
<accession>A0ABT8HQM7</accession>
<gene>
    <name evidence="2" type="ORF">QYB97_01155</name>
</gene>
<feature type="domain" description="DNA ligase D polymerase" evidence="1">
    <location>
        <begin position="5"/>
        <end position="93"/>
    </location>
</feature>
<evidence type="ECO:0000313" key="2">
    <source>
        <dbReference type="EMBL" id="MDN4523059.1"/>
    </source>
</evidence>
<protein>
    <recommendedName>
        <fullName evidence="1">DNA ligase D polymerase domain-containing protein</fullName>
    </recommendedName>
</protein>
<keyword evidence="3" id="KW-1185">Reference proteome</keyword>
<dbReference type="Proteomes" id="UP001172721">
    <property type="component" value="Unassembled WGS sequence"/>
</dbReference>
<comment type="caution">
    <text evidence="2">The sequence shown here is derived from an EMBL/GenBank/DDBJ whole genome shotgun (WGS) entry which is preliminary data.</text>
</comment>
<dbReference type="EMBL" id="JAUHTR010000001">
    <property type="protein sequence ID" value="MDN4523059.1"/>
    <property type="molecule type" value="Genomic_DNA"/>
</dbReference>
<proteinExistence type="predicted"/>
<dbReference type="Gene3D" id="3.90.920.10">
    <property type="entry name" value="DNA primase, PRIM domain"/>
    <property type="match status" value="1"/>
</dbReference>
<name>A0ABT8HQM7_9BACL</name>
<dbReference type="InterPro" id="IPR014145">
    <property type="entry name" value="LigD_pol_dom"/>
</dbReference>
<sequence length="105" mass="12144">MRSRPENAPEWLAGTFFKEKERIFLHDKATLLGLANWGALEFHVLFDQYSKPDFPTDLVFDLDHSSEDFGLVLEISLVLKEVLDGLGLTSHVKPREKPECMFMYQ</sequence>